<dbReference type="Gene3D" id="1.20.1280.50">
    <property type="match status" value="1"/>
</dbReference>
<evidence type="ECO:0000313" key="2">
    <source>
        <dbReference type="EMBL" id="KAG0270712.1"/>
    </source>
</evidence>
<dbReference type="Pfam" id="PF12937">
    <property type="entry name" value="F-box-like"/>
    <property type="match status" value="1"/>
</dbReference>
<dbReference type="InterPro" id="IPR032675">
    <property type="entry name" value="LRR_dom_sf"/>
</dbReference>
<dbReference type="Gene3D" id="3.80.10.10">
    <property type="entry name" value="Ribonuclease Inhibitor"/>
    <property type="match status" value="1"/>
</dbReference>
<dbReference type="PANTHER" id="PTHR38926:SF72">
    <property type="entry name" value="IM:7136021-RELATED"/>
    <property type="match status" value="1"/>
</dbReference>
<proteinExistence type="predicted"/>
<dbReference type="SUPFAM" id="SSF52047">
    <property type="entry name" value="RNI-like"/>
    <property type="match status" value="1"/>
</dbReference>
<dbReference type="AlphaFoldDB" id="A0A9P6UDF8"/>
<comment type="caution">
    <text evidence="2">The sequence shown here is derived from an EMBL/GenBank/DDBJ whole genome shotgun (WGS) entry which is preliminary data.</text>
</comment>
<dbReference type="InterPro" id="IPR001810">
    <property type="entry name" value="F-box_dom"/>
</dbReference>
<dbReference type="InterPro" id="IPR036047">
    <property type="entry name" value="F-box-like_dom_sf"/>
</dbReference>
<dbReference type="OrthoDB" id="2386345at2759"/>
<feature type="domain" description="F-box" evidence="1">
    <location>
        <begin position="13"/>
        <end position="46"/>
    </location>
</feature>
<dbReference type="SUPFAM" id="SSF81383">
    <property type="entry name" value="F-box domain"/>
    <property type="match status" value="1"/>
</dbReference>
<accession>A0A9P6UDF8</accession>
<reference evidence="2" key="1">
    <citation type="journal article" date="2020" name="Fungal Divers.">
        <title>Resolving the Mortierellaceae phylogeny through synthesis of multi-gene phylogenetics and phylogenomics.</title>
        <authorList>
            <person name="Vandepol N."/>
            <person name="Liber J."/>
            <person name="Desiro A."/>
            <person name="Na H."/>
            <person name="Kennedy M."/>
            <person name="Barry K."/>
            <person name="Grigoriev I.V."/>
            <person name="Miller A.N."/>
            <person name="O'Donnell K."/>
            <person name="Stajich J.E."/>
            <person name="Bonito G."/>
        </authorList>
    </citation>
    <scope>NUCLEOTIDE SEQUENCE</scope>
    <source>
        <strain evidence="2">BC1065</strain>
    </source>
</reference>
<organism evidence="2 3">
    <name type="scientific">Actinomortierella ambigua</name>
    <dbReference type="NCBI Taxonomy" id="1343610"/>
    <lineage>
        <taxon>Eukaryota</taxon>
        <taxon>Fungi</taxon>
        <taxon>Fungi incertae sedis</taxon>
        <taxon>Mucoromycota</taxon>
        <taxon>Mortierellomycotina</taxon>
        <taxon>Mortierellomycetes</taxon>
        <taxon>Mortierellales</taxon>
        <taxon>Mortierellaceae</taxon>
        <taxon>Actinomortierella</taxon>
    </lineage>
</organism>
<protein>
    <recommendedName>
        <fullName evidence="1">F-box domain-containing protein</fullName>
    </recommendedName>
</protein>
<gene>
    <name evidence="2" type="ORF">DFQ27_000063</name>
</gene>
<evidence type="ECO:0000259" key="1">
    <source>
        <dbReference type="Pfam" id="PF12937"/>
    </source>
</evidence>
<evidence type="ECO:0000313" key="3">
    <source>
        <dbReference type="Proteomes" id="UP000807716"/>
    </source>
</evidence>
<keyword evidence="3" id="KW-1185">Reference proteome</keyword>
<dbReference type="EMBL" id="JAAAJB010000001">
    <property type="protein sequence ID" value="KAG0270712.1"/>
    <property type="molecule type" value="Genomic_DNA"/>
</dbReference>
<sequence length="581" mass="65296">MDPFTIPIIADAIALHLDLTDLTQCVLVCKTWHRVFSRSLWASINLDNSFSDYMYGPMDDDDELVSPVEPLPTPPDVPAKTSRGTNAMPKRQASLAQFTARLRRIKRVMVDRCIKSNKRRDPHPSTSMVELGKSVSDESTEAISHPIPLPQFTEAFTTGFESNGQHVRHVQVTLPDLLPHILRYTPNLSSLFIQVDIGSEWSAISKLAENTHIRLTSLEIIALTLPYHWHAIIAKFEHLESLRLVNQHTPTSIEDLIRSVWRCRQLRRLRLVCPIRADVAGPFDSSAGASSSMRCFTESLIKQIEPLRALIDLDLRFKDTASLQDDFFLPFLKLASNVKSLYPPNLTRAQSPHFVQAIETYCRQIEVIDFTYLSYLTDADIAAVVKACSRDSMRELLLTGSTVGAETMAAIAECQSQSMEKLSIEHSQSPVPSASIQSVLASCTRLREFKAGSQGWKGQVRLDAADIIRAPWACHQHLEYLAVCVVGCSTPSLQNAVFDQLAQLTRLKSLDLSETLNETQKDVNERGGSLVWTLDSGMTKLASLTQMEYLWLLSGHFDLGEREREWINQHWPNLFKSAGVW</sequence>
<name>A0A9P6UDF8_9FUNG</name>
<dbReference type="PANTHER" id="PTHR38926">
    <property type="entry name" value="F-BOX DOMAIN CONTAINING PROTEIN, EXPRESSED"/>
    <property type="match status" value="1"/>
</dbReference>
<dbReference type="Proteomes" id="UP000807716">
    <property type="component" value="Unassembled WGS sequence"/>
</dbReference>